<protein>
    <submittedName>
        <fullName evidence="2">Uncharacterized protein</fullName>
    </submittedName>
</protein>
<dbReference type="EMBL" id="DS990136">
    <property type="protein sequence ID" value="EET23313.1"/>
    <property type="molecule type" value="Genomic_DNA"/>
</dbReference>
<sequence>MQKSTEAVENKNTRRPRPPGKHPEQKDPIPLSMGQSLRLFD</sequence>
<feature type="region of interest" description="Disordered" evidence="1">
    <location>
        <begin position="1"/>
        <end position="41"/>
    </location>
</feature>
<organism evidence="2">
    <name type="scientific">Vibrio cholerae (strain MO10)</name>
    <dbReference type="NCBI Taxonomy" id="345072"/>
    <lineage>
        <taxon>Bacteria</taxon>
        <taxon>Pseudomonadati</taxon>
        <taxon>Pseudomonadota</taxon>
        <taxon>Gammaproteobacteria</taxon>
        <taxon>Vibrionales</taxon>
        <taxon>Vibrionaceae</taxon>
        <taxon>Vibrio</taxon>
    </lineage>
</organism>
<proteinExistence type="predicted"/>
<evidence type="ECO:0000313" key="2">
    <source>
        <dbReference type="EMBL" id="EET23313.1"/>
    </source>
</evidence>
<gene>
    <name evidence="2" type="ORF">VchoM_01340</name>
</gene>
<evidence type="ECO:0000256" key="1">
    <source>
        <dbReference type="SAM" id="MobiDB-lite"/>
    </source>
</evidence>
<dbReference type="HOGENOM" id="CLU_3278388_0_0_6"/>
<accession>A0A0X1KYF4</accession>
<reference evidence="2" key="1">
    <citation type="submission" date="2005-09" db="EMBL/GenBank/DDBJ databases">
        <title>Annotation of Vibrio cholerae MO10.</title>
        <authorList>
            <person name="Colwell R."/>
            <person name="Grim C.J."/>
            <person name="Young S."/>
            <person name="Jaffe D."/>
            <person name="Gnerre S."/>
            <person name="Berlin A."/>
            <person name="Heiman D."/>
            <person name="Hepburn T."/>
            <person name="Shea T."/>
            <person name="Sykes S."/>
            <person name="Yandava C."/>
            <person name="Alvarado L."/>
            <person name="Kodira C."/>
            <person name="Borodovsky M."/>
            <person name="Heidelberg J."/>
            <person name="Lander E."/>
            <person name="Galagan J."/>
            <person name="Nusbaum C."/>
            <person name="Birren B."/>
        </authorList>
    </citation>
    <scope>NUCLEOTIDE SEQUENCE [LARGE SCALE GENOMIC DNA]</scope>
    <source>
        <strain evidence="2">MO10</strain>
    </source>
</reference>
<dbReference type="Proteomes" id="UP000004687">
    <property type="component" value="Unassembled WGS sequence"/>
</dbReference>
<dbReference type="AlphaFoldDB" id="A0A0X1KYF4"/>
<name>A0A0X1KYF4_VIBCO</name>
<feature type="compositionally biased region" description="Basic and acidic residues" evidence="1">
    <location>
        <begin position="1"/>
        <end position="12"/>
    </location>
</feature>
<reference evidence="2" key="2">
    <citation type="submission" date="2008-07" db="EMBL/GenBank/DDBJ databases">
        <authorList>
            <consortium name="Broad Institute Genome Sequencing Platform"/>
            <person name="Colwell R."/>
            <person name="Grim C.J."/>
            <person name="Young S."/>
            <person name="Jaffe D."/>
            <person name="Gnerre S."/>
            <person name="Berlin A."/>
            <person name="Heiman D."/>
            <person name="Hepburn T."/>
            <person name="Shea T."/>
            <person name="Sykes S."/>
            <person name="Alvarado L."/>
            <person name="Kodira C."/>
            <person name="Heidelberg J."/>
            <person name="Lander E."/>
            <person name="Galagan J."/>
            <person name="Nusbaum C."/>
            <person name="Birren B."/>
        </authorList>
    </citation>
    <scope>NUCLEOTIDE SEQUENCE [LARGE SCALE GENOMIC DNA]</scope>
    <source>
        <strain evidence="2">MO10</strain>
    </source>
</reference>